<dbReference type="PANTHER" id="PTHR37540:SF9">
    <property type="entry name" value="ZN(2)-C6 FUNGAL-TYPE DOMAIN-CONTAINING PROTEIN"/>
    <property type="match status" value="1"/>
</dbReference>
<dbReference type="PANTHER" id="PTHR37540">
    <property type="entry name" value="TRANSCRIPTION FACTOR (ACR-2), PUTATIVE-RELATED-RELATED"/>
    <property type="match status" value="1"/>
</dbReference>
<gene>
    <name evidence="1" type="ORF">IFR04_010773</name>
</gene>
<dbReference type="EMBL" id="JAFJYH010000198">
    <property type="protein sequence ID" value="KAG4416070.1"/>
    <property type="molecule type" value="Genomic_DNA"/>
</dbReference>
<proteinExistence type="predicted"/>
<name>A0A8H7T761_9HELO</name>
<dbReference type="AlphaFoldDB" id="A0A8H7T761"/>
<dbReference type="OrthoDB" id="415825at2759"/>
<evidence type="ECO:0000313" key="2">
    <source>
        <dbReference type="Proteomes" id="UP000664132"/>
    </source>
</evidence>
<keyword evidence="2" id="KW-1185">Reference proteome</keyword>
<reference evidence="1" key="1">
    <citation type="submission" date="2021-02" db="EMBL/GenBank/DDBJ databases">
        <title>Genome sequence Cadophora malorum strain M34.</title>
        <authorList>
            <person name="Stefanovic E."/>
            <person name="Vu D."/>
            <person name="Scully C."/>
            <person name="Dijksterhuis J."/>
            <person name="Roader J."/>
            <person name="Houbraken J."/>
        </authorList>
    </citation>
    <scope>NUCLEOTIDE SEQUENCE</scope>
    <source>
        <strain evidence="1">M34</strain>
    </source>
</reference>
<accession>A0A8H7T761</accession>
<sequence>MLLRTDYQIASTYECEVFLDYSRDPALVLKSFPLELDSPVLQSHIPLFADLITVHKISLETARILDDARCLTVLALRSSENDHSRQRIMKNIHTIHQRHTSSPPTSSPEDSTYQACRSTALVYSTSILTCTPLSLSCTPSLFHALWTSMWRVPFQRWKRIPGIFIWILLVASPYARDMSEGRFFKALMPATMMAMGVVDWDTVVGTLRSFLAVQRWLGGELRAREIGGARVRSRGRRRTWECQLGPCRRGLSVRFRMGCSCSMQLSSL</sequence>
<organism evidence="1 2">
    <name type="scientific">Cadophora malorum</name>
    <dbReference type="NCBI Taxonomy" id="108018"/>
    <lineage>
        <taxon>Eukaryota</taxon>
        <taxon>Fungi</taxon>
        <taxon>Dikarya</taxon>
        <taxon>Ascomycota</taxon>
        <taxon>Pezizomycotina</taxon>
        <taxon>Leotiomycetes</taxon>
        <taxon>Helotiales</taxon>
        <taxon>Ploettnerulaceae</taxon>
        <taxon>Cadophora</taxon>
    </lineage>
</organism>
<evidence type="ECO:0000313" key="1">
    <source>
        <dbReference type="EMBL" id="KAG4416070.1"/>
    </source>
</evidence>
<comment type="caution">
    <text evidence="1">The sequence shown here is derived from an EMBL/GenBank/DDBJ whole genome shotgun (WGS) entry which is preliminary data.</text>
</comment>
<dbReference type="Proteomes" id="UP000664132">
    <property type="component" value="Unassembled WGS sequence"/>
</dbReference>
<protein>
    <submittedName>
        <fullName evidence="1">Uncharacterized protein</fullName>
    </submittedName>
</protein>